<feature type="domain" description="IrrE N-terminal-like" evidence="1">
    <location>
        <begin position="58"/>
        <end position="148"/>
    </location>
</feature>
<keyword evidence="3" id="KW-1185">Reference proteome</keyword>
<protein>
    <recommendedName>
        <fullName evidence="1">IrrE N-terminal-like domain-containing protein</fullName>
    </recommendedName>
</protein>
<dbReference type="AlphaFoldDB" id="A0A0A5FWB9"/>
<dbReference type="EMBL" id="AVPG01000027">
    <property type="protein sequence ID" value="KGX85061.1"/>
    <property type="molecule type" value="Genomic_DNA"/>
</dbReference>
<name>A0A0A5FWB9_9BACI</name>
<evidence type="ECO:0000313" key="3">
    <source>
        <dbReference type="Proteomes" id="UP000030401"/>
    </source>
</evidence>
<dbReference type="Pfam" id="PF06114">
    <property type="entry name" value="Peptidase_M78"/>
    <property type="match status" value="1"/>
</dbReference>
<evidence type="ECO:0000259" key="1">
    <source>
        <dbReference type="Pfam" id="PF06114"/>
    </source>
</evidence>
<accession>A0A0A5FWB9</accession>
<dbReference type="eggNOG" id="COG2856">
    <property type="taxonomic scope" value="Bacteria"/>
</dbReference>
<dbReference type="OrthoDB" id="2417909at2"/>
<evidence type="ECO:0000313" key="2">
    <source>
        <dbReference type="EMBL" id="KGX85061.1"/>
    </source>
</evidence>
<dbReference type="Proteomes" id="UP000030401">
    <property type="component" value="Unassembled WGS sequence"/>
</dbReference>
<dbReference type="InterPro" id="IPR010359">
    <property type="entry name" value="IrrE_HExxH"/>
</dbReference>
<gene>
    <name evidence="2" type="ORF">N784_11235</name>
</gene>
<organism evidence="2 3">
    <name type="scientific">Pontibacillus litoralis JSM 072002</name>
    <dbReference type="NCBI Taxonomy" id="1385512"/>
    <lineage>
        <taxon>Bacteria</taxon>
        <taxon>Bacillati</taxon>
        <taxon>Bacillota</taxon>
        <taxon>Bacilli</taxon>
        <taxon>Bacillales</taxon>
        <taxon>Bacillaceae</taxon>
        <taxon>Pontibacillus</taxon>
    </lineage>
</organism>
<comment type="caution">
    <text evidence="2">The sequence shown here is derived from an EMBL/GenBank/DDBJ whole genome shotgun (WGS) entry which is preliminary data.</text>
</comment>
<proteinExistence type="predicted"/>
<sequence length="170" mass="20323">MRFPYYTTTILEDLITQWYKRHKFTDPDDLNVYTIGSESQIFVTCRPTQASYMRVGKFQEIVLDSRLPYIHQREQFFHELCHALRHAGRQSFMPYSFYELQERDARHFTLYASLPTHMINDYNLSNPAIIDQLSHDFMIPRKVCIERLEKIKSRIVPSDKSNLINLRKEG</sequence>
<reference evidence="2 3" key="1">
    <citation type="submission" date="2013-08" db="EMBL/GenBank/DDBJ databases">
        <authorList>
            <person name="Huang J."/>
            <person name="Wang G."/>
        </authorList>
    </citation>
    <scope>NUCLEOTIDE SEQUENCE [LARGE SCALE GENOMIC DNA]</scope>
    <source>
        <strain evidence="2 3">JSM 072002</strain>
    </source>
</reference>
<dbReference type="STRING" id="1385512.N784_11235"/>